<keyword evidence="3" id="KW-1133">Transmembrane helix</keyword>
<feature type="transmembrane region" description="Helical" evidence="3">
    <location>
        <begin position="144"/>
        <end position="165"/>
    </location>
</feature>
<evidence type="ECO:0000256" key="1">
    <source>
        <dbReference type="ARBA" id="ARBA00004141"/>
    </source>
</evidence>
<evidence type="ECO:0000256" key="2">
    <source>
        <dbReference type="ARBA" id="ARBA00006727"/>
    </source>
</evidence>
<comment type="subcellular location">
    <subcellularLocation>
        <location evidence="1">Membrane</location>
        <topology evidence="1">Multi-pass membrane protein</topology>
    </subcellularLocation>
</comment>
<sequence>MAEQHYHKSDHDQISINEIQTQDDLCQKVTDAERPVPHADTSWHAYGILLAAVFSNGLLFGVSLSFGIFQNYYSTTLKLSDHSSWIGVLSAGIPFLGAPLMTRVCQSTRIQLQYYIYVGWALCVVALLGSAFCHTLGGLVVTQGLMYGVGVLFSEMPTFLIFNMWFVRRRGLVYGIVFGSADLFGVGWSLLASTMLSKHSTKATFLTFAAGCFVIGGIAICFLRRRPSTSNSPDNPIGEDAAGHSSVQAQQQSRYYLQPTFYLLMAANLLQSFAFYLPFIYLPSYTTMLDSSVTKGAIVLAVANAAQIVGEITFGTLSDRVNLHVLVVFSSLVACLSTFSLWAFASSFGLLIAFALVFGASASGFIALWPRIGTLFGEPDASMIYSFMSLGRGLGAIASGPISTALLSGRRAGQPALSAQQHFKHIILFVAVCMAMSSAVGFTCLFASLWKSKSKNLHKTKSVESV</sequence>
<protein>
    <recommendedName>
        <fullName evidence="6">Major facilitator superfamily (MFS) profile domain-containing protein</fullName>
    </recommendedName>
</protein>
<name>A0ABR0JP70_9EURO</name>
<organism evidence="4 5">
    <name type="scientific">Exophiala sideris</name>
    <dbReference type="NCBI Taxonomy" id="1016849"/>
    <lineage>
        <taxon>Eukaryota</taxon>
        <taxon>Fungi</taxon>
        <taxon>Dikarya</taxon>
        <taxon>Ascomycota</taxon>
        <taxon>Pezizomycotina</taxon>
        <taxon>Eurotiomycetes</taxon>
        <taxon>Chaetothyriomycetidae</taxon>
        <taxon>Chaetothyriales</taxon>
        <taxon>Herpotrichiellaceae</taxon>
        <taxon>Exophiala</taxon>
    </lineage>
</organism>
<reference evidence="4 5" key="1">
    <citation type="submission" date="2023-08" db="EMBL/GenBank/DDBJ databases">
        <title>Black Yeasts Isolated from many extreme environments.</title>
        <authorList>
            <person name="Coleine C."/>
            <person name="Stajich J.E."/>
            <person name="Selbmann L."/>
        </authorList>
    </citation>
    <scope>NUCLEOTIDE SEQUENCE [LARGE SCALE GENOMIC DNA]</scope>
    <source>
        <strain evidence="4 5">CCFEE 6328</strain>
    </source>
</reference>
<dbReference type="Proteomes" id="UP001345691">
    <property type="component" value="Unassembled WGS sequence"/>
</dbReference>
<feature type="transmembrane region" description="Helical" evidence="3">
    <location>
        <begin position="203"/>
        <end position="223"/>
    </location>
</feature>
<dbReference type="InterPro" id="IPR050327">
    <property type="entry name" value="Proton-linked_MCT"/>
</dbReference>
<evidence type="ECO:0000313" key="4">
    <source>
        <dbReference type="EMBL" id="KAK5067594.1"/>
    </source>
</evidence>
<feature type="transmembrane region" description="Helical" evidence="3">
    <location>
        <begin position="261"/>
        <end position="281"/>
    </location>
</feature>
<dbReference type="PANTHER" id="PTHR11360">
    <property type="entry name" value="MONOCARBOXYLATE TRANSPORTER"/>
    <property type="match status" value="1"/>
</dbReference>
<dbReference type="Gene3D" id="1.20.1250.20">
    <property type="entry name" value="MFS general substrate transporter like domains"/>
    <property type="match status" value="2"/>
</dbReference>
<dbReference type="InterPro" id="IPR036259">
    <property type="entry name" value="MFS_trans_sf"/>
</dbReference>
<feature type="transmembrane region" description="Helical" evidence="3">
    <location>
        <begin position="350"/>
        <end position="372"/>
    </location>
</feature>
<keyword evidence="3" id="KW-0812">Transmembrane</keyword>
<comment type="similarity">
    <text evidence="2">Belongs to the major facilitator superfamily. Monocarboxylate porter (TC 2.A.1.13) family.</text>
</comment>
<feature type="transmembrane region" description="Helical" evidence="3">
    <location>
        <begin position="48"/>
        <end position="73"/>
    </location>
</feature>
<feature type="transmembrane region" description="Helical" evidence="3">
    <location>
        <begin position="384"/>
        <end position="406"/>
    </location>
</feature>
<evidence type="ECO:0008006" key="6">
    <source>
        <dbReference type="Google" id="ProtNLM"/>
    </source>
</evidence>
<feature type="transmembrane region" description="Helical" evidence="3">
    <location>
        <begin position="426"/>
        <end position="450"/>
    </location>
</feature>
<dbReference type="SUPFAM" id="SSF103473">
    <property type="entry name" value="MFS general substrate transporter"/>
    <property type="match status" value="1"/>
</dbReference>
<proteinExistence type="inferred from homology"/>
<dbReference type="PANTHER" id="PTHR11360:SF287">
    <property type="entry name" value="MFS MONOCARBOXYLATE TRANSPORTER"/>
    <property type="match status" value="1"/>
</dbReference>
<feature type="transmembrane region" description="Helical" evidence="3">
    <location>
        <begin position="114"/>
        <end position="132"/>
    </location>
</feature>
<feature type="transmembrane region" description="Helical" evidence="3">
    <location>
        <begin position="321"/>
        <end position="344"/>
    </location>
</feature>
<accession>A0ABR0JP70</accession>
<keyword evidence="5" id="KW-1185">Reference proteome</keyword>
<keyword evidence="3" id="KW-0472">Membrane</keyword>
<gene>
    <name evidence="4" type="ORF">LTR69_001583</name>
</gene>
<feature type="transmembrane region" description="Helical" evidence="3">
    <location>
        <begin position="85"/>
        <end position="102"/>
    </location>
</feature>
<dbReference type="Pfam" id="PF07690">
    <property type="entry name" value="MFS_1"/>
    <property type="match status" value="1"/>
</dbReference>
<feature type="transmembrane region" description="Helical" evidence="3">
    <location>
        <begin position="172"/>
        <end position="191"/>
    </location>
</feature>
<dbReference type="EMBL" id="JAVRRF010000002">
    <property type="protein sequence ID" value="KAK5067594.1"/>
    <property type="molecule type" value="Genomic_DNA"/>
</dbReference>
<evidence type="ECO:0000313" key="5">
    <source>
        <dbReference type="Proteomes" id="UP001345691"/>
    </source>
</evidence>
<dbReference type="InterPro" id="IPR011701">
    <property type="entry name" value="MFS"/>
</dbReference>
<comment type="caution">
    <text evidence="4">The sequence shown here is derived from an EMBL/GenBank/DDBJ whole genome shotgun (WGS) entry which is preliminary data.</text>
</comment>
<evidence type="ECO:0000256" key="3">
    <source>
        <dbReference type="SAM" id="Phobius"/>
    </source>
</evidence>